<dbReference type="AlphaFoldDB" id="A0A9N9TEJ9"/>
<evidence type="ECO:0000313" key="1">
    <source>
        <dbReference type="EMBL" id="CAG9839929.1"/>
    </source>
</evidence>
<dbReference type="OrthoDB" id="10068674at2759"/>
<sequence>MLAPSQASQVTDAVPLGNNTVSRRIDKIGANVEDVLCNKLKSREFTVQLDESILNDSTALLLSYRFIDDNREMAEEMLFARSLITDTKESSIFESFVKKFFEEKEIPLSNMIACATDGAAA</sequence>
<gene>
    <name evidence="1" type="ORF">DIABBA_LOCUS12644</name>
</gene>
<dbReference type="PANTHER" id="PTHR45913">
    <property type="entry name" value="EPM2A-INTERACTING PROTEIN 1"/>
    <property type="match status" value="1"/>
</dbReference>
<accession>A0A9N9TEJ9</accession>
<protein>
    <submittedName>
        <fullName evidence="1">Uncharacterized protein</fullName>
    </submittedName>
</protein>
<evidence type="ECO:0000313" key="2">
    <source>
        <dbReference type="Proteomes" id="UP001153709"/>
    </source>
</evidence>
<dbReference type="EMBL" id="OU898283">
    <property type="protein sequence ID" value="CAG9839929.1"/>
    <property type="molecule type" value="Genomic_DNA"/>
</dbReference>
<name>A0A9N9TEJ9_DIABA</name>
<reference evidence="1" key="1">
    <citation type="submission" date="2022-01" db="EMBL/GenBank/DDBJ databases">
        <authorList>
            <person name="King R."/>
        </authorList>
    </citation>
    <scope>NUCLEOTIDE SEQUENCE</scope>
</reference>
<dbReference type="Proteomes" id="UP001153709">
    <property type="component" value="Chromosome 8"/>
</dbReference>
<proteinExistence type="predicted"/>
<keyword evidence="2" id="KW-1185">Reference proteome</keyword>
<dbReference type="PANTHER" id="PTHR45913:SF22">
    <property type="entry name" value="SCAN BOX DOMAIN-CONTAINING PROTEIN"/>
    <property type="match status" value="1"/>
</dbReference>
<organism evidence="1 2">
    <name type="scientific">Diabrotica balteata</name>
    <name type="common">Banded cucumber beetle</name>
    <dbReference type="NCBI Taxonomy" id="107213"/>
    <lineage>
        <taxon>Eukaryota</taxon>
        <taxon>Metazoa</taxon>
        <taxon>Ecdysozoa</taxon>
        <taxon>Arthropoda</taxon>
        <taxon>Hexapoda</taxon>
        <taxon>Insecta</taxon>
        <taxon>Pterygota</taxon>
        <taxon>Neoptera</taxon>
        <taxon>Endopterygota</taxon>
        <taxon>Coleoptera</taxon>
        <taxon>Polyphaga</taxon>
        <taxon>Cucujiformia</taxon>
        <taxon>Chrysomeloidea</taxon>
        <taxon>Chrysomelidae</taxon>
        <taxon>Galerucinae</taxon>
        <taxon>Diabroticina</taxon>
        <taxon>Diabroticites</taxon>
        <taxon>Diabrotica</taxon>
    </lineage>
</organism>